<feature type="compositionally biased region" description="Low complexity" evidence="1">
    <location>
        <begin position="36"/>
        <end position="51"/>
    </location>
</feature>
<dbReference type="Proteomes" id="UP000017836">
    <property type="component" value="Unassembled WGS sequence"/>
</dbReference>
<feature type="region of interest" description="Disordered" evidence="1">
    <location>
        <begin position="84"/>
        <end position="163"/>
    </location>
</feature>
<accession>W1P3E9</accession>
<name>W1P3E9_AMBTC</name>
<dbReference type="Gramene" id="ERN02443">
    <property type="protein sequence ID" value="ERN02443"/>
    <property type="gene ID" value="AMTR_s00096p00165210"/>
</dbReference>
<evidence type="ECO:0000256" key="1">
    <source>
        <dbReference type="SAM" id="MobiDB-lite"/>
    </source>
</evidence>
<organism evidence="2 3">
    <name type="scientific">Amborella trichopoda</name>
    <dbReference type="NCBI Taxonomy" id="13333"/>
    <lineage>
        <taxon>Eukaryota</taxon>
        <taxon>Viridiplantae</taxon>
        <taxon>Streptophyta</taxon>
        <taxon>Embryophyta</taxon>
        <taxon>Tracheophyta</taxon>
        <taxon>Spermatophyta</taxon>
        <taxon>Magnoliopsida</taxon>
        <taxon>Amborellales</taxon>
        <taxon>Amborellaceae</taxon>
        <taxon>Amborella</taxon>
    </lineage>
</organism>
<evidence type="ECO:0000313" key="3">
    <source>
        <dbReference type="Proteomes" id="UP000017836"/>
    </source>
</evidence>
<keyword evidence="3" id="KW-1185">Reference proteome</keyword>
<gene>
    <name evidence="2" type="ORF">AMTR_s00096p00165210</name>
</gene>
<protein>
    <submittedName>
        <fullName evidence="2">Uncharacterized protein</fullName>
    </submittedName>
</protein>
<sequence>MILLSLLQISSSSEETIAASPSQGADASSPKLAGEPSSAPSVPSRSVGSPLPMAMVNLIGSEVADEGPTAIQGEDLGVEKAFEQHEATAGDEGSGPIGGEEPIPIEEPEVIVPDNRDEDMGNEGLNVSQEEGPDERLEQSMAIVPDDLDGGVRDEGPSRGGWY</sequence>
<dbReference type="HOGENOM" id="CLU_139383_0_0_1"/>
<reference evidence="3" key="1">
    <citation type="journal article" date="2013" name="Science">
        <title>The Amborella genome and the evolution of flowering plants.</title>
        <authorList>
            <consortium name="Amborella Genome Project"/>
        </authorList>
    </citation>
    <scope>NUCLEOTIDE SEQUENCE [LARGE SCALE GENOMIC DNA]</scope>
</reference>
<dbReference type="EMBL" id="KI394634">
    <property type="protein sequence ID" value="ERN02443.1"/>
    <property type="molecule type" value="Genomic_DNA"/>
</dbReference>
<evidence type="ECO:0000313" key="2">
    <source>
        <dbReference type="EMBL" id="ERN02443.1"/>
    </source>
</evidence>
<feature type="region of interest" description="Disordered" evidence="1">
    <location>
        <begin position="13"/>
        <end position="51"/>
    </location>
</feature>
<proteinExistence type="predicted"/>
<feature type="compositionally biased region" description="Low complexity" evidence="1">
    <location>
        <begin position="13"/>
        <end position="22"/>
    </location>
</feature>
<dbReference type="AlphaFoldDB" id="W1P3E9"/>